<accession>A0A0C2M7A3</accession>
<proteinExistence type="predicted"/>
<dbReference type="AlphaFoldDB" id="A0A0C2M7A3"/>
<sequence length="156" mass="18438">MKYTESGVIEDDKRGGLRSTKVQDIHLERIERAIEENPTTTLKEIKILHFEEFQLSITETTVSRAISKLGITYKLIRILLTYSKLIVRPLHMSDDTIYMDERGFNLHLTRIFGRAPSRKRSEMFEKTWPGSKIVVIYNFRFHHTEDVKRFVEDRGH</sequence>
<dbReference type="EMBL" id="JWZT01005721">
    <property type="protein sequence ID" value="KII60259.1"/>
    <property type="molecule type" value="Genomic_DNA"/>
</dbReference>
<dbReference type="OrthoDB" id="7744248at2759"/>
<keyword evidence="2" id="KW-1185">Reference proteome</keyword>
<gene>
    <name evidence="1" type="ORF">RF11_05753</name>
</gene>
<dbReference type="SUPFAM" id="SSF46689">
    <property type="entry name" value="Homeodomain-like"/>
    <property type="match status" value="1"/>
</dbReference>
<comment type="caution">
    <text evidence="1">The sequence shown here is derived from an EMBL/GenBank/DDBJ whole genome shotgun (WGS) entry which is preliminary data.</text>
</comment>
<protein>
    <submittedName>
        <fullName evidence="1">Uncharacterized protein</fullName>
    </submittedName>
</protein>
<evidence type="ECO:0000313" key="1">
    <source>
        <dbReference type="EMBL" id="KII60259.1"/>
    </source>
</evidence>
<organism evidence="1 2">
    <name type="scientific">Thelohanellus kitauei</name>
    <name type="common">Myxosporean</name>
    <dbReference type="NCBI Taxonomy" id="669202"/>
    <lineage>
        <taxon>Eukaryota</taxon>
        <taxon>Metazoa</taxon>
        <taxon>Cnidaria</taxon>
        <taxon>Myxozoa</taxon>
        <taxon>Myxosporea</taxon>
        <taxon>Bivalvulida</taxon>
        <taxon>Platysporina</taxon>
        <taxon>Myxobolidae</taxon>
        <taxon>Thelohanellus</taxon>
    </lineage>
</organism>
<dbReference type="Proteomes" id="UP000031668">
    <property type="component" value="Unassembled WGS sequence"/>
</dbReference>
<evidence type="ECO:0000313" key="2">
    <source>
        <dbReference type="Proteomes" id="UP000031668"/>
    </source>
</evidence>
<reference evidence="1 2" key="1">
    <citation type="journal article" date="2014" name="Genome Biol. Evol.">
        <title>The genome of the myxosporean Thelohanellus kitauei shows adaptations to nutrient acquisition within its fish host.</title>
        <authorList>
            <person name="Yang Y."/>
            <person name="Xiong J."/>
            <person name="Zhou Z."/>
            <person name="Huo F."/>
            <person name="Miao W."/>
            <person name="Ran C."/>
            <person name="Liu Y."/>
            <person name="Zhang J."/>
            <person name="Feng J."/>
            <person name="Wang M."/>
            <person name="Wang M."/>
            <person name="Wang L."/>
            <person name="Yao B."/>
        </authorList>
    </citation>
    <scope>NUCLEOTIDE SEQUENCE [LARGE SCALE GENOMIC DNA]</scope>
    <source>
        <strain evidence="1">Wuqing</strain>
    </source>
</reference>
<dbReference type="InterPro" id="IPR009057">
    <property type="entry name" value="Homeodomain-like_sf"/>
</dbReference>
<name>A0A0C2M7A3_THEKT</name>